<comment type="caution">
    <text evidence="2">The sequence shown here is derived from an EMBL/GenBank/DDBJ whole genome shotgun (WGS) entry which is preliminary data.</text>
</comment>
<evidence type="ECO:0000259" key="1">
    <source>
        <dbReference type="Pfam" id="PF05368"/>
    </source>
</evidence>
<dbReference type="InterPro" id="IPR008030">
    <property type="entry name" value="NmrA-like"/>
</dbReference>
<evidence type="ECO:0000313" key="2">
    <source>
        <dbReference type="EMBL" id="MDQ0472158.1"/>
    </source>
</evidence>
<dbReference type="Gene3D" id="3.90.25.10">
    <property type="entry name" value="UDP-galactose 4-epimerase, domain 1"/>
    <property type="match status" value="1"/>
</dbReference>
<keyword evidence="3" id="KW-1185">Reference proteome</keyword>
<feature type="domain" description="NmrA-like" evidence="1">
    <location>
        <begin position="2"/>
        <end position="259"/>
    </location>
</feature>
<gene>
    <name evidence="2" type="ORF">QO011_005187</name>
</gene>
<dbReference type="SUPFAM" id="SSF51735">
    <property type="entry name" value="NAD(P)-binding Rossmann-fold domains"/>
    <property type="match status" value="1"/>
</dbReference>
<evidence type="ECO:0000313" key="3">
    <source>
        <dbReference type="Proteomes" id="UP001242480"/>
    </source>
</evidence>
<protein>
    <submittedName>
        <fullName evidence="2">Uncharacterized protein YbjT (DUF2867 family)</fullName>
    </submittedName>
</protein>
<dbReference type="Pfam" id="PF05368">
    <property type="entry name" value="NmrA"/>
    <property type="match status" value="1"/>
</dbReference>
<reference evidence="2 3" key="1">
    <citation type="submission" date="2023-07" db="EMBL/GenBank/DDBJ databases">
        <title>Genomic Encyclopedia of Type Strains, Phase IV (KMG-IV): sequencing the most valuable type-strain genomes for metagenomic binning, comparative biology and taxonomic classification.</title>
        <authorList>
            <person name="Goeker M."/>
        </authorList>
    </citation>
    <scope>NUCLEOTIDE SEQUENCE [LARGE SCALE GENOMIC DNA]</scope>
    <source>
        <strain evidence="2 3">DSM 19619</strain>
    </source>
</reference>
<accession>A0ABU0JD07</accession>
<dbReference type="InterPro" id="IPR036291">
    <property type="entry name" value="NAD(P)-bd_dom_sf"/>
</dbReference>
<organism evidence="2 3">
    <name type="scientific">Labrys wisconsinensis</name>
    <dbReference type="NCBI Taxonomy" id="425677"/>
    <lineage>
        <taxon>Bacteria</taxon>
        <taxon>Pseudomonadati</taxon>
        <taxon>Pseudomonadota</taxon>
        <taxon>Alphaproteobacteria</taxon>
        <taxon>Hyphomicrobiales</taxon>
        <taxon>Xanthobacteraceae</taxon>
        <taxon>Labrys</taxon>
    </lineage>
</organism>
<name>A0ABU0JD07_9HYPH</name>
<dbReference type="InterPro" id="IPR051604">
    <property type="entry name" value="Ergot_Alk_Oxidoreductase"/>
</dbReference>
<dbReference type="RefSeq" id="WP_307278523.1">
    <property type="nucleotide sequence ID" value="NZ_JAUSVX010000011.1"/>
</dbReference>
<dbReference type="EMBL" id="JAUSVX010000011">
    <property type="protein sequence ID" value="MDQ0472158.1"/>
    <property type="molecule type" value="Genomic_DNA"/>
</dbReference>
<dbReference type="PANTHER" id="PTHR43162">
    <property type="match status" value="1"/>
</dbReference>
<dbReference type="Gene3D" id="3.40.50.720">
    <property type="entry name" value="NAD(P)-binding Rossmann-like Domain"/>
    <property type="match status" value="1"/>
</dbReference>
<proteinExistence type="predicted"/>
<dbReference type="PANTHER" id="PTHR43162:SF1">
    <property type="entry name" value="PRESTALK A DIFFERENTIATION PROTEIN A"/>
    <property type="match status" value="1"/>
</dbReference>
<dbReference type="Proteomes" id="UP001242480">
    <property type="component" value="Unassembled WGS sequence"/>
</dbReference>
<sequence>MIVVTTPTGDIGRQVVANLLDAGAPVRVIVRDPSKLSDDLRARVEVVQGSHADVEVVNRAFSGANAVFWLVPPDPHADSLEAAYVDFTRPAAAALKTRGGKRVVCISALGRTTPFAGKAGHVTGSLAMADLIASTGIALRTLTLPAFMDNMARRAGAIKSQGLFSSPISGDLKQPTCATRDIAAVAARWLLDESWSGQENVAVLGPEDLSFNDMAEIMSEVLGKPVRFEQVTLEEYKAQFLRFGFSEAMAQGMTDMMDAKSQGLDLGVPRTSENTTPTSFRQWCEDILKPAVLG</sequence>